<dbReference type="InterPro" id="IPR007016">
    <property type="entry name" value="O-antigen_ligase-rel_domated"/>
</dbReference>
<name>A0ABS0EEW7_9FLAO</name>
<dbReference type="Pfam" id="PF04932">
    <property type="entry name" value="Wzy_C"/>
    <property type="match status" value="1"/>
</dbReference>
<feature type="transmembrane region" description="Helical" evidence="5">
    <location>
        <begin position="111"/>
        <end position="135"/>
    </location>
</feature>
<protein>
    <submittedName>
        <fullName evidence="7">O-antigen ligase family protein</fullName>
    </submittedName>
</protein>
<feature type="transmembrane region" description="Helical" evidence="5">
    <location>
        <begin position="155"/>
        <end position="172"/>
    </location>
</feature>
<reference evidence="7 8" key="1">
    <citation type="submission" date="2020-11" db="EMBL/GenBank/DDBJ databases">
        <title>Winogradskyella marina sp. nov., isolated from marine sediment.</title>
        <authorList>
            <person name="Bo J."/>
            <person name="Wang S."/>
            <person name="Song X."/>
            <person name="Du Z."/>
        </authorList>
    </citation>
    <scope>NUCLEOTIDE SEQUENCE [LARGE SCALE GENOMIC DNA]</scope>
    <source>
        <strain evidence="7 8">F6397</strain>
    </source>
</reference>
<accession>A0ABS0EEW7</accession>
<comment type="subcellular location">
    <subcellularLocation>
        <location evidence="1">Membrane</location>
        <topology evidence="1">Multi-pass membrane protein</topology>
    </subcellularLocation>
</comment>
<evidence type="ECO:0000256" key="4">
    <source>
        <dbReference type="ARBA" id="ARBA00023136"/>
    </source>
</evidence>
<dbReference type="GO" id="GO:0016874">
    <property type="term" value="F:ligase activity"/>
    <property type="evidence" value="ECO:0007669"/>
    <property type="project" value="UniProtKB-KW"/>
</dbReference>
<dbReference type="RefSeq" id="WP_195870281.1">
    <property type="nucleotide sequence ID" value="NZ_JADOET010000002.1"/>
</dbReference>
<keyword evidence="7" id="KW-0436">Ligase</keyword>
<feature type="transmembrane region" description="Helical" evidence="5">
    <location>
        <begin position="12"/>
        <end position="44"/>
    </location>
</feature>
<evidence type="ECO:0000256" key="5">
    <source>
        <dbReference type="SAM" id="Phobius"/>
    </source>
</evidence>
<keyword evidence="8" id="KW-1185">Reference proteome</keyword>
<gene>
    <name evidence="7" type="ORF">ITJ86_03790</name>
</gene>
<evidence type="ECO:0000313" key="8">
    <source>
        <dbReference type="Proteomes" id="UP000611215"/>
    </source>
</evidence>
<dbReference type="Proteomes" id="UP000611215">
    <property type="component" value="Unassembled WGS sequence"/>
</dbReference>
<evidence type="ECO:0000256" key="3">
    <source>
        <dbReference type="ARBA" id="ARBA00022989"/>
    </source>
</evidence>
<feature type="transmembrane region" description="Helical" evidence="5">
    <location>
        <begin position="352"/>
        <end position="369"/>
    </location>
</feature>
<dbReference type="PANTHER" id="PTHR37422:SF17">
    <property type="entry name" value="O-ANTIGEN LIGASE"/>
    <property type="match status" value="1"/>
</dbReference>
<keyword evidence="4 5" id="KW-0472">Membrane</keyword>
<evidence type="ECO:0000313" key="7">
    <source>
        <dbReference type="EMBL" id="MBF8149003.1"/>
    </source>
</evidence>
<sequence>MLKTKLETPYIIAFSLLGIFPIVPFIVKPFLLIPLLLTSLFNLYLIDKSEVNWKKIIISTSIYLLFAVSVLYTTDINRATQLLIRLLPFLILPISFALVPKTIYEKLTDVFIQVFTISCGLFCVIIFIYSISLDISDIYIIYSYISNNFWGYEDHPIYISLYFGIALILILFKSKKSLLNIVLFVTIFFTLLFLSRKGNIISLVIILLFMVISNSKSFFNKMFLGYSFVVLLIVVGVSYLFDNFLFIRFEEIINLDQFINNPNTSTGIRSILWRIGASLSTESPFFGYGLGSVQDLIGTSLIENGYEELTYVLKYNVHNQYLQIALISGYIGLLFFLCILSYIFLKIKNSKRALCIFLYIILCFIFESLLERQNGIIITALFFNLFVFLPYKKEVINESLSKP</sequence>
<comment type="caution">
    <text evidence="7">The sequence shown here is derived from an EMBL/GenBank/DDBJ whole genome shotgun (WGS) entry which is preliminary data.</text>
</comment>
<evidence type="ECO:0000256" key="1">
    <source>
        <dbReference type="ARBA" id="ARBA00004141"/>
    </source>
</evidence>
<evidence type="ECO:0000259" key="6">
    <source>
        <dbReference type="Pfam" id="PF04932"/>
    </source>
</evidence>
<feature type="transmembrane region" description="Helical" evidence="5">
    <location>
        <begin position="200"/>
        <end position="216"/>
    </location>
</feature>
<keyword evidence="2 5" id="KW-0812">Transmembrane</keyword>
<organism evidence="7 8">
    <name type="scientific">Winogradskyella marina</name>
    <dbReference type="NCBI Taxonomy" id="2785530"/>
    <lineage>
        <taxon>Bacteria</taxon>
        <taxon>Pseudomonadati</taxon>
        <taxon>Bacteroidota</taxon>
        <taxon>Flavobacteriia</taxon>
        <taxon>Flavobacteriales</taxon>
        <taxon>Flavobacteriaceae</taxon>
        <taxon>Winogradskyella</taxon>
    </lineage>
</organism>
<feature type="transmembrane region" description="Helical" evidence="5">
    <location>
        <begin position="79"/>
        <end position="99"/>
    </location>
</feature>
<feature type="domain" description="O-antigen ligase-related" evidence="6">
    <location>
        <begin position="183"/>
        <end position="337"/>
    </location>
</feature>
<evidence type="ECO:0000256" key="2">
    <source>
        <dbReference type="ARBA" id="ARBA00022692"/>
    </source>
</evidence>
<feature type="transmembrane region" description="Helical" evidence="5">
    <location>
        <begin position="177"/>
        <end position="194"/>
    </location>
</feature>
<keyword evidence="3 5" id="KW-1133">Transmembrane helix</keyword>
<feature type="transmembrane region" description="Helical" evidence="5">
    <location>
        <begin position="223"/>
        <end position="241"/>
    </location>
</feature>
<feature type="transmembrane region" description="Helical" evidence="5">
    <location>
        <begin position="375"/>
        <end position="391"/>
    </location>
</feature>
<feature type="transmembrane region" description="Helical" evidence="5">
    <location>
        <begin position="56"/>
        <end position="73"/>
    </location>
</feature>
<feature type="transmembrane region" description="Helical" evidence="5">
    <location>
        <begin position="321"/>
        <end position="345"/>
    </location>
</feature>
<proteinExistence type="predicted"/>
<dbReference type="EMBL" id="JADOET010000002">
    <property type="protein sequence ID" value="MBF8149003.1"/>
    <property type="molecule type" value="Genomic_DNA"/>
</dbReference>
<dbReference type="PANTHER" id="PTHR37422">
    <property type="entry name" value="TEICHURONIC ACID BIOSYNTHESIS PROTEIN TUAE"/>
    <property type="match status" value="1"/>
</dbReference>
<dbReference type="InterPro" id="IPR051533">
    <property type="entry name" value="WaaL-like"/>
</dbReference>